<sequence length="184" mass="21675">MKKGLLIALALLITTSCIPYKFAPKFKNEDYKVMKAKKFQRKLAKETSFIFKDPKDAYEFYNYINTKYSLDHNNVGLNSPIQINGKTYFFTYHEVERSDQTANIGLVVTDLVLDEKLGVKAFENNYSSRKGHWYIVITVYDQNLKNCLLDRHPNKAEVLQYLKDMQQEYLKTHNYEELLFTKKS</sequence>
<dbReference type="PROSITE" id="PS51257">
    <property type="entry name" value="PROKAR_LIPOPROTEIN"/>
    <property type="match status" value="1"/>
</dbReference>
<organism evidence="1 2">
    <name type="scientific">Winogradskyella poriferorum</name>
    <dbReference type="NCBI Taxonomy" id="307627"/>
    <lineage>
        <taxon>Bacteria</taxon>
        <taxon>Pseudomonadati</taxon>
        <taxon>Bacteroidota</taxon>
        <taxon>Flavobacteriia</taxon>
        <taxon>Flavobacteriales</taxon>
        <taxon>Flavobacteriaceae</taxon>
        <taxon>Winogradskyella</taxon>
    </lineage>
</organism>
<name>A0ABU7W509_9FLAO</name>
<dbReference type="EMBL" id="JAZHOU010000002">
    <property type="protein sequence ID" value="MEF3079051.1"/>
    <property type="molecule type" value="Genomic_DNA"/>
</dbReference>
<accession>A0ABU7W509</accession>
<dbReference type="Proteomes" id="UP001356704">
    <property type="component" value="Unassembled WGS sequence"/>
</dbReference>
<gene>
    <name evidence="1" type="ORF">V1468_08555</name>
</gene>
<evidence type="ECO:0000313" key="2">
    <source>
        <dbReference type="Proteomes" id="UP001356704"/>
    </source>
</evidence>
<dbReference type="RefSeq" id="WP_331809821.1">
    <property type="nucleotide sequence ID" value="NZ_JAZHOU010000002.1"/>
</dbReference>
<protein>
    <recommendedName>
        <fullName evidence="3">Lipoprotein</fullName>
    </recommendedName>
</protein>
<keyword evidence="2" id="KW-1185">Reference proteome</keyword>
<proteinExistence type="predicted"/>
<evidence type="ECO:0008006" key="3">
    <source>
        <dbReference type="Google" id="ProtNLM"/>
    </source>
</evidence>
<comment type="caution">
    <text evidence="1">The sequence shown here is derived from an EMBL/GenBank/DDBJ whole genome shotgun (WGS) entry which is preliminary data.</text>
</comment>
<evidence type="ECO:0000313" key="1">
    <source>
        <dbReference type="EMBL" id="MEF3079051.1"/>
    </source>
</evidence>
<reference evidence="1 2" key="1">
    <citation type="submission" date="2024-02" db="EMBL/GenBank/DDBJ databases">
        <title>Winogradskyella poriferorum JCM 12885.</title>
        <authorList>
            <person name="Zhang D.-F."/>
            <person name="Fu Z.-Y."/>
        </authorList>
    </citation>
    <scope>NUCLEOTIDE SEQUENCE [LARGE SCALE GENOMIC DNA]</scope>
    <source>
        <strain evidence="1 2">JCM 12885</strain>
    </source>
</reference>